<dbReference type="EMBL" id="JAFLQZ010000006">
    <property type="protein sequence ID" value="MBO0358612.1"/>
    <property type="molecule type" value="Genomic_DNA"/>
</dbReference>
<dbReference type="Proteomes" id="UP000664144">
    <property type="component" value="Unassembled WGS sequence"/>
</dbReference>
<dbReference type="RefSeq" id="WP_206984538.1">
    <property type="nucleotide sequence ID" value="NZ_JAFLQZ010000006.1"/>
</dbReference>
<gene>
    <name evidence="2" type="ORF">J0X19_11705</name>
</gene>
<accession>A0A939EXV4</accession>
<protein>
    <submittedName>
        <fullName evidence="2">DUF1376 domain-containing protein</fullName>
    </submittedName>
</protein>
<evidence type="ECO:0000313" key="3">
    <source>
        <dbReference type="Proteomes" id="UP000664144"/>
    </source>
</evidence>
<organism evidence="2 3">
    <name type="scientific">Hymenobacter telluris</name>
    <dbReference type="NCBI Taxonomy" id="2816474"/>
    <lineage>
        <taxon>Bacteria</taxon>
        <taxon>Pseudomonadati</taxon>
        <taxon>Bacteroidota</taxon>
        <taxon>Cytophagia</taxon>
        <taxon>Cytophagales</taxon>
        <taxon>Hymenobacteraceae</taxon>
        <taxon>Hymenobacter</taxon>
    </lineage>
</organism>
<name>A0A939EXV4_9BACT</name>
<feature type="region of interest" description="Disordered" evidence="1">
    <location>
        <begin position="92"/>
        <end position="141"/>
    </location>
</feature>
<dbReference type="AlphaFoldDB" id="A0A939EXV4"/>
<keyword evidence="3" id="KW-1185">Reference proteome</keyword>
<feature type="region of interest" description="Disordered" evidence="1">
    <location>
        <begin position="223"/>
        <end position="295"/>
    </location>
</feature>
<dbReference type="Pfam" id="PF07120">
    <property type="entry name" value="DUF1376"/>
    <property type="match status" value="1"/>
</dbReference>
<evidence type="ECO:0000256" key="1">
    <source>
        <dbReference type="SAM" id="MobiDB-lite"/>
    </source>
</evidence>
<feature type="compositionally biased region" description="Basic and acidic residues" evidence="1">
    <location>
        <begin position="249"/>
        <end position="259"/>
    </location>
</feature>
<sequence length="295" mass="32939">MTQAYYPFYWSDYSGKTMHLTQGQHGAFMMLMRWIYTTEKPVPDKQRYSIARAMSEQERSDTDAVLEEFFFRDGEMWRQDKCEHIIAKANEQHQRRVNAGKNGGLAKSKNAKQSPSNARAMPKQPEPEPNNIDTNVSIPPTPKGLPAWLPVTDWKDFCQMRGAKFTARAKQLIIGKLDKLREQGHDPAAVLQQSLERGWSGVFEIKGDYNGTRQISSGNAFAGNAGATGEPKGNGFGGRKSQTQLASEETERIIRERRAAWAANGGKNPNQGLFGKPRAAEPPVAAMLPDAEEIR</sequence>
<comment type="caution">
    <text evidence="2">The sequence shown here is derived from an EMBL/GenBank/DDBJ whole genome shotgun (WGS) entry which is preliminary data.</text>
</comment>
<reference evidence="2" key="1">
    <citation type="submission" date="2021-03" db="EMBL/GenBank/DDBJ databases">
        <authorList>
            <person name="Kim M.K."/>
        </authorList>
    </citation>
    <scope>NUCLEOTIDE SEQUENCE</scope>
    <source>
        <strain evidence="2">BT186</strain>
    </source>
</reference>
<proteinExistence type="predicted"/>
<evidence type="ECO:0000313" key="2">
    <source>
        <dbReference type="EMBL" id="MBO0358612.1"/>
    </source>
</evidence>
<dbReference type="InterPro" id="IPR010781">
    <property type="entry name" value="DUF1376"/>
</dbReference>